<dbReference type="Pfam" id="PF03097">
    <property type="entry name" value="BRO1"/>
    <property type="match status" value="1"/>
</dbReference>
<dbReference type="InterPro" id="IPR004328">
    <property type="entry name" value="BRO1_dom"/>
</dbReference>
<dbReference type="PROSITE" id="PS51180">
    <property type="entry name" value="BRO1"/>
    <property type="match status" value="1"/>
</dbReference>
<comment type="caution">
    <text evidence="3">The sequence shown here is derived from an EMBL/GenBank/DDBJ whole genome shotgun (WGS) entry which is preliminary data.</text>
</comment>
<evidence type="ECO:0000313" key="4">
    <source>
        <dbReference type="Proteomes" id="UP001516023"/>
    </source>
</evidence>
<gene>
    <name evidence="3" type="ORF">HJC23_005310</name>
</gene>
<keyword evidence="4" id="KW-1185">Reference proteome</keyword>
<evidence type="ECO:0000259" key="2">
    <source>
        <dbReference type="PROSITE" id="PS51180"/>
    </source>
</evidence>
<name>A0ABD3PFQ0_9STRA</name>
<dbReference type="AlphaFoldDB" id="A0ABD3PFQ0"/>
<evidence type="ECO:0000313" key="3">
    <source>
        <dbReference type="EMBL" id="KAL3786747.1"/>
    </source>
</evidence>
<evidence type="ECO:0000256" key="1">
    <source>
        <dbReference type="SAM" id="MobiDB-lite"/>
    </source>
</evidence>
<reference evidence="3 4" key="1">
    <citation type="journal article" date="2020" name="G3 (Bethesda)">
        <title>Improved Reference Genome for Cyclotella cryptica CCMP332, a Model for Cell Wall Morphogenesis, Salinity Adaptation, and Lipid Production in Diatoms (Bacillariophyta).</title>
        <authorList>
            <person name="Roberts W.R."/>
            <person name="Downey K.M."/>
            <person name="Ruck E.C."/>
            <person name="Traller J.C."/>
            <person name="Alverson A.J."/>
        </authorList>
    </citation>
    <scope>NUCLEOTIDE SEQUENCE [LARGE SCALE GENOMIC DNA]</scope>
    <source>
        <strain evidence="3 4">CCMP332</strain>
    </source>
</reference>
<feature type="domain" description="BRO1" evidence="2">
    <location>
        <begin position="1"/>
        <end position="328"/>
    </location>
</feature>
<dbReference type="Gene3D" id="1.25.40.280">
    <property type="entry name" value="alix/aip1 like domains"/>
    <property type="match status" value="1"/>
</dbReference>
<feature type="compositionally biased region" description="Basic and acidic residues" evidence="1">
    <location>
        <begin position="301"/>
        <end position="328"/>
    </location>
</feature>
<proteinExistence type="predicted"/>
<accession>A0ABD3PFQ0</accession>
<dbReference type="Proteomes" id="UP001516023">
    <property type="component" value="Unassembled WGS sequence"/>
</dbReference>
<dbReference type="InterPro" id="IPR038499">
    <property type="entry name" value="BRO1_sf"/>
</dbReference>
<dbReference type="EMBL" id="JABMIG020000188">
    <property type="protein sequence ID" value="KAL3786747.1"/>
    <property type="molecule type" value="Genomic_DNA"/>
</dbReference>
<feature type="region of interest" description="Disordered" evidence="1">
    <location>
        <begin position="270"/>
        <end position="328"/>
    </location>
</feature>
<sequence length="328" mass="35989">MFELVLSLSTYALCESNLGCDLCVSGDFAQALKKFAKATGVFQCLGDDLLPGWMAKSKQHAEMEKESLAETRVGVSAALTSLHMAMSQQMAIAAILVKRVVPNYALVGKLCLGVAVELESFVSTMRSKASVHMARLEPSFLTLVTFSINVQRALSLYFLSRHLWNSSEFGVAISALSEATVAMRTRSSPTGRGLPEIEEKGPLQVLSREVADFRLHMECLLTSWEKDNSLVYFDKVPPSVPSDKALKPIQLNKIDEFHLEERDHLPFSIPGAKSNVASASPPPSYNQAIMNDSQIAANNRNRSDSDLARELHEKLNSETDHSSFHGSA</sequence>
<feature type="compositionally biased region" description="Polar residues" evidence="1">
    <location>
        <begin position="285"/>
        <end position="300"/>
    </location>
</feature>
<protein>
    <recommendedName>
        <fullName evidence="2">BRO1 domain-containing protein</fullName>
    </recommendedName>
</protein>
<organism evidence="3 4">
    <name type="scientific">Cyclotella cryptica</name>
    <dbReference type="NCBI Taxonomy" id="29204"/>
    <lineage>
        <taxon>Eukaryota</taxon>
        <taxon>Sar</taxon>
        <taxon>Stramenopiles</taxon>
        <taxon>Ochrophyta</taxon>
        <taxon>Bacillariophyta</taxon>
        <taxon>Coscinodiscophyceae</taxon>
        <taxon>Thalassiosirophycidae</taxon>
        <taxon>Stephanodiscales</taxon>
        <taxon>Stephanodiscaceae</taxon>
        <taxon>Cyclotella</taxon>
    </lineage>
</organism>